<dbReference type="Pfam" id="PF01411">
    <property type="entry name" value="tRNA-synt_2c"/>
    <property type="match status" value="2"/>
</dbReference>
<dbReference type="InterPro" id="IPR045864">
    <property type="entry name" value="aa-tRNA-synth_II/BPL/LPL"/>
</dbReference>
<evidence type="ECO:0000256" key="13">
    <source>
        <dbReference type="ARBA" id="ARBA00032577"/>
    </source>
</evidence>
<dbReference type="PANTHER" id="PTHR11777:SF9">
    <property type="entry name" value="ALANINE--TRNA LIGASE, CYTOPLASMIC"/>
    <property type="match status" value="1"/>
</dbReference>
<dbReference type="FunFam" id="3.30.930.10:FF:000011">
    <property type="entry name" value="Alanine--tRNA ligase, cytoplasmic"/>
    <property type="match status" value="1"/>
</dbReference>
<dbReference type="FunFam" id="3.30.980.10:FF:000004">
    <property type="entry name" value="Alanine--tRNA ligase, cytoplasmic"/>
    <property type="match status" value="1"/>
</dbReference>
<sequence>MLRINNSKNLQTIYKINKKTFRNFHKIQLKNTTNDLSIKSSKIIRNDFINFFKNHNHKYVRSSKVVPLCDPSVSFINAGMNQFKGIFLNNHLPPANRVTNSQKCIRVGGKHNDLNEVGHDSYHHTFFEMLGNWSFNDYKKFEACTYAWNLLTNTFGINKNRLYVTYFKGDEYLNLQPDYETKEIWKSIGVNDDRIIPFGLRDNFWEMGLSGPCGPCTEIHIDHNNSSDNQAFKVNQGHSDLTELWNIVFIDHQRLQDGTITPLDTQHIDTGMGFERLVAILQNKNSNYDTDLFQPLFDAIQKQSGCINYQGKFGELDIGGIDTAYRIVSDHARMITVALADGVVPEENYKLRRVLRKATSIGIEIFHCDSLLNELSYHVAENLGDVYPEIKKNITQVQKIIDHEKELLIALRKTSGKEWQKIVKNRPILKTISEQYAPGLVPGYKLLQSEILNNKINKISGELAFILYDRHGLDLETTSELAKVEGLAVDVNEYHNYMEKVKVRSRIGLTQVDESFISQETLSVLKSRVEPTDDSHKYNYSFENNQHQFPRLETKITGIIVNGNLIEGNSLQLEKQNLKNLHVGIVLEKTSMYAPEGGQQSDCGKIQIKNISIDIKKVIKIQDIVIHFGSIDPSSLIDEKETLNIGDNAIVNLNEEKRVGLMRHHTATHLLNAALRKIYPAIAQRGSVVKDEHLVFIFNGFGIKITQNDVELLEKIINDAINSRLSIVTKEINGIELMGDMDLTLVPGENYPSNGIRIVEIEGPELKSREACCGTHLLNTSALEYFKITEVNTKGPSSRIIKAVAGSKAKDLKSASNNLQKSFMNSENLKSHNTREMVKAFIHLEMENAIKTNKDPYLVHCIKLNNMEVESIPLQIAIDYSINSPVFLIVKNNRKLKARCFVPKEFITDKFNAKLWMEHVSPIIKSKIGSFNDENPLEISHTRVVKLSREELDDLSKKAIEKAQYFVSNNFVKI</sequence>
<protein>
    <recommendedName>
        <fullName evidence="3">Alanine--tRNA ligase</fullName>
        <ecNumber evidence="2">6.1.1.7</ecNumber>
    </recommendedName>
    <alternativeName>
        <fullName evidence="13">Alanyl-tRNA synthetase</fullName>
    </alternativeName>
</protein>
<dbReference type="SUPFAM" id="SSF55681">
    <property type="entry name" value="Class II aaRS and biotin synthetases"/>
    <property type="match status" value="1"/>
</dbReference>
<dbReference type="Gene3D" id="2.40.30.130">
    <property type="match status" value="1"/>
</dbReference>
<keyword evidence="12 15" id="KW-0030">Aminoacyl-tRNA synthetase</keyword>
<dbReference type="SUPFAM" id="SSF55186">
    <property type="entry name" value="ThrRS/AlaRS common domain"/>
    <property type="match status" value="1"/>
</dbReference>
<evidence type="ECO:0000313" key="17">
    <source>
        <dbReference type="EMBL" id="KAF7996949.1"/>
    </source>
</evidence>
<comment type="function">
    <text evidence="15">Catalyzes the attachment of alanine to tRNA(Ala) in a two-step reaction: alanine is first activated by ATP to form Ala-AMP and then transferred to the acceptor end of tRNA(Ala). Also edits incorrectly charged tRNA(Ala) via its editing domain.</text>
</comment>
<evidence type="ECO:0000256" key="14">
    <source>
        <dbReference type="ARBA" id="ARBA00048300"/>
    </source>
</evidence>
<keyword evidence="6 15" id="KW-0479">Metal-binding</keyword>
<proteinExistence type="inferred from homology"/>
<dbReference type="InterPro" id="IPR018164">
    <property type="entry name" value="Ala-tRNA-synth_IIc_N"/>
</dbReference>
<dbReference type="Proteomes" id="UP000639338">
    <property type="component" value="Unassembled WGS sequence"/>
</dbReference>
<dbReference type="Gene3D" id="3.30.980.10">
    <property type="entry name" value="Threonyl-trna Synthetase, Chain A, domain 2"/>
    <property type="match status" value="1"/>
</dbReference>
<dbReference type="PANTHER" id="PTHR11777">
    <property type="entry name" value="ALANYL-TRNA SYNTHETASE"/>
    <property type="match status" value="1"/>
</dbReference>
<dbReference type="Gene3D" id="3.30.930.10">
    <property type="entry name" value="Bira Bifunctional Protein, Domain 2"/>
    <property type="match status" value="1"/>
</dbReference>
<dbReference type="SUPFAM" id="SSF101353">
    <property type="entry name" value="Putative anticodon-binding domain of alanyl-tRNA synthetase (AlaRS)"/>
    <property type="match status" value="1"/>
</dbReference>
<dbReference type="InterPro" id="IPR023033">
    <property type="entry name" value="Ala_tRNA_ligase_euk/bac"/>
</dbReference>
<evidence type="ECO:0000256" key="10">
    <source>
        <dbReference type="ARBA" id="ARBA00022884"/>
    </source>
</evidence>
<feature type="binding site" evidence="15">
    <location>
        <position position="772"/>
    </location>
    <ligand>
        <name>Zn(2+)</name>
        <dbReference type="ChEBI" id="CHEBI:29105"/>
    </ligand>
</feature>
<dbReference type="InterPro" id="IPR018165">
    <property type="entry name" value="Ala-tRNA-synth_IIc_core"/>
</dbReference>
<dbReference type="InterPro" id="IPR009000">
    <property type="entry name" value="Transl_B-barrel_sf"/>
</dbReference>
<accession>A0A835CV77</accession>
<gene>
    <name evidence="17" type="ORF">HCN44_002595</name>
</gene>
<feature type="binding site" evidence="15">
    <location>
        <position position="776"/>
    </location>
    <ligand>
        <name>Zn(2+)</name>
        <dbReference type="ChEBI" id="CHEBI:29105"/>
    </ligand>
</feature>
<comment type="catalytic activity">
    <reaction evidence="14 15">
        <text>tRNA(Ala) + L-alanine + ATP = L-alanyl-tRNA(Ala) + AMP + diphosphate</text>
        <dbReference type="Rhea" id="RHEA:12540"/>
        <dbReference type="Rhea" id="RHEA-COMP:9657"/>
        <dbReference type="Rhea" id="RHEA-COMP:9923"/>
        <dbReference type="ChEBI" id="CHEBI:30616"/>
        <dbReference type="ChEBI" id="CHEBI:33019"/>
        <dbReference type="ChEBI" id="CHEBI:57972"/>
        <dbReference type="ChEBI" id="CHEBI:78442"/>
        <dbReference type="ChEBI" id="CHEBI:78497"/>
        <dbReference type="ChEBI" id="CHEBI:456215"/>
        <dbReference type="EC" id="6.1.1.7"/>
    </reaction>
</comment>
<feature type="binding site" evidence="15">
    <location>
        <position position="669"/>
    </location>
    <ligand>
        <name>Zn(2+)</name>
        <dbReference type="ChEBI" id="CHEBI:29105"/>
    </ligand>
</feature>
<comment type="subunit">
    <text evidence="15">Monomer.</text>
</comment>
<dbReference type="GO" id="GO:0005739">
    <property type="term" value="C:mitochondrion"/>
    <property type="evidence" value="ECO:0007669"/>
    <property type="project" value="TreeGrafter"/>
</dbReference>
<keyword evidence="10 15" id="KW-0694">RNA-binding</keyword>
<feature type="binding site" evidence="15">
    <location>
        <position position="665"/>
    </location>
    <ligand>
        <name>Zn(2+)</name>
        <dbReference type="ChEBI" id="CHEBI:29105"/>
    </ligand>
</feature>
<dbReference type="GO" id="GO:0004813">
    <property type="term" value="F:alanine-tRNA ligase activity"/>
    <property type="evidence" value="ECO:0007669"/>
    <property type="project" value="UniProtKB-UniRule"/>
</dbReference>
<keyword evidence="4 15" id="KW-0820">tRNA-binding</keyword>
<evidence type="ECO:0000313" key="18">
    <source>
        <dbReference type="Proteomes" id="UP000639338"/>
    </source>
</evidence>
<evidence type="ECO:0000256" key="7">
    <source>
        <dbReference type="ARBA" id="ARBA00022741"/>
    </source>
</evidence>
<evidence type="ECO:0000256" key="12">
    <source>
        <dbReference type="ARBA" id="ARBA00023146"/>
    </source>
</evidence>
<dbReference type="InterPro" id="IPR050058">
    <property type="entry name" value="Ala-tRNA_ligase"/>
</dbReference>
<dbReference type="InterPro" id="IPR018163">
    <property type="entry name" value="Thr/Ala-tRNA-synth_IIc_edit"/>
</dbReference>
<name>A0A835CV77_APHGI</name>
<dbReference type="CDD" id="cd00673">
    <property type="entry name" value="AlaRS_core"/>
    <property type="match status" value="1"/>
</dbReference>
<keyword evidence="8 15" id="KW-0862">Zinc</keyword>
<evidence type="ECO:0000256" key="3">
    <source>
        <dbReference type="ARBA" id="ARBA00017959"/>
    </source>
</evidence>
<dbReference type="SUPFAM" id="SSF50447">
    <property type="entry name" value="Translation proteins"/>
    <property type="match status" value="1"/>
</dbReference>
<evidence type="ECO:0000256" key="11">
    <source>
        <dbReference type="ARBA" id="ARBA00022917"/>
    </source>
</evidence>
<comment type="caution">
    <text evidence="17">The sequence shown here is derived from an EMBL/GenBank/DDBJ whole genome shotgun (WGS) entry which is preliminary data.</text>
</comment>
<dbReference type="HAMAP" id="MF_00036_B">
    <property type="entry name" value="Ala_tRNA_synth_B"/>
    <property type="match status" value="1"/>
</dbReference>
<evidence type="ECO:0000256" key="8">
    <source>
        <dbReference type="ARBA" id="ARBA00022833"/>
    </source>
</evidence>
<keyword evidence="11 15" id="KW-0648">Protein biosynthesis</keyword>
<dbReference type="AlphaFoldDB" id="A0A835CV77"/>
<keyword evidence="7 15" id="KW-0547">Nucleotide-binding</keyword>
<organism evidence="17 18">
    <name type="scientific">Aphidius gifuensis</name>
    <name type="common">Parasitoid wasp</name>
    <dbReference type="NCBI Taxonomy" id="684658"/>
    <lineage>
        <taxon>Eukaryota</taxon>
        <taxon>Metazoa</taxon>
        <taxon>Ecdysozoa</taxon>
        <taxon>Arthropoda</taxon>
        <taxon>Hexapoda</taxon>
        <taxon>Insecta</taxon>
        <taxon>Pterygota</taxon>
        <taxon>Neoptera</taxon>
        <taxon>Endopterygota</taxon>
        <taxon>Hymenoptera</taxon>
        <taxon>Apocrita</taxon>
        <taxon>Ichneumonoidea</taxon>
        <taxon>Braconidae</taxon>
        <taxon>Aphidiinae</taxon>
        <taxon>Aphidius</taxon>
    </lineage>
</organism>
<comment type="domain">
    <text evidence="15">Consists of three domains; the N-terminal catalytic domain, the editing domain and the C-terminal C-Ala domain. The editing domain removes incorrectly charged amino acids, while the C-Ala domain, along with tRNA(Ala), serves as a bridge to cooperatively bring together the editing and aminoacylation centers thus stimulating deacylation of misacylated tRNAs.</text>
</comment>
<evidence type="ECO:0000256" key="6">
    <source>
        <dbReference type="ARBA" id="ARBA00022723"/>
    </source>
</evidence>
<dbReference type="GO" id="GO:0008270">
    <property type="term" value="F:zinc ion binding"/>
    <property type="evidence" value="ECO:0007669"/>
    <property type="project" value="UniProtKB-UniRule"/>
</dbReference>
<evidence type="ECO:0000256" key="1">
    <source>
        <dbReference type="ARBA" id="ARBA00008429"/>
    </source>
</evidence>
<evidence type="ECO:0000256" key="4">
    <source>
        <dbReference type="ARBA" id="ARBA00022555"/>
    </source>
</evidence>
<dbReference type="Pfam" id="PF07973">
    <property type="entry name" value="tRNA_SAD"/>
    <property type="match status" value="1"/>
</dbReference>
<keyword evidence="5 15" id="KW-0436">Ligase</keyword>
<dbReference type="InterPro" id="IPR018162">
    <property type="entry name" value="Ala-tRNA-ligase_IIc_anticod-bd"/>
</dbReference>
<evidence type="ECO:0000259" key="16">
    <source>
        <dbReference type="PROSITE" id="PS50860"/>
    </source>
</evidence>
<keyword evidence="9 15" id="KW-0067">ATP-binding</keyword>
<dbReference type="InterPro" id="IPR002318">
    <property type="entry name" value="Ala-tRNA-lgiase_IIc"/>
</dbReference>
<dbReference type="GO" id="GO:0000049">
    <property type="term" value="F:tRNA binding"/>
    <property type="evidence" value="ECO:0007669"/>
    <property type="project" value="UniProtKB-KW"/>
</dbReference>
<dbReference type="OrthoDB" id="2423964at2759"/>
<comment type="similarity">
    <text evidence="1">Belongs to the class-II aminoacyl-tRNA synthetase family. Alax-L subfamily.</text>
</comment>
<evidence type="ECO:0000256" key="9">
    <source>
        <dbReference type="ARBA" id="ARBA00022840"/>
    </source>
</evidence>
<dbReference type="GO" id="GO:0002161">
    <property type="term" value="F:aminoacyl-tRNA deacylase activity"/>
    <property type="evidence" value="ECO:0007669"/>
    <property type="project" value="TreeGrafter"/>
</dbReference>
<dbReference type="InterPro" id="IPR012947">
    <property type="entry name" value="tRNA_SAD"/>
</dbReference>
<dbReference type="SMART" id="SM00863">
    <property type="entry name" value="tRNA_SAD"/>
    <property type="match status" value="1"/>
</dbReference>
<evidence type="ECO:0000256" key="5">
    <source>
        <dbReference type="ARBA" id="ARBA00022598"/>
    </source>
</evidence>
<reference evidence="17 18" key="1">
    <citation type="submission" date="2020-08" db="EMBL/GenBank/DDBJ databases">
        <title>Aphidius gifuensis genome sequencing and assembly.</title>
        <authorList>
            <person name="Du Z."/>
        </authorList>
    </citation>
    <scope>NUCLEOTIDE SEQUENCE [LARGE SCALE GENOMIC DNA]</scope>
    <source>
        <strain evidence="17">YNYX2018</strain>
        <tissue evidence="17">Adults</tissue>
    </source>
</reference>
<dbReference type="GO" id="GO:0005524">
    <property type="term" value="F:ATP binding"/>
    <property type="evidence" value="ECO:0007669"/>
    <property type="project" value="UniProtKB-UniRule"/>
</dbReference>
<dbReference type="GO" id="GO:0006419">
    <property type="term" value="P:alanyl-tRNA aminoacylation"/>
    <property type="evidence" value="ECO:0007669"/>
    <property type="project" value="InterPro"/>
</dbReference>
<evidence type="ECO:0000256" key="2">
    <source>
        <dbReference type="ARBA" id="ARBA00013168"/>
    </source>
</evidence>
<feature type="domain" description="Alanyl-transfer RNA synthetases family profile" evidence="16">
    <location>
        <begin position="39"/>
        <end position="815"/>
    </location>
</feature>
<evidence type="ECO:0000256" key="15">
    <source>
        <dbReference type="HAMAP-Rule" id="MF_03133"/>
    </source>
</evidence>
<dbReference type="EC" id="6.1.1.7" evidence="2"/>
<comment type="cofactor">
    <cofactor evidence="15">
        <name>Zn(2+)</name>
        <dbReference type="ChEBI" id="CHEBI:29105"/>
    </cofactor>
    <text evidence="15">Binds 1 zinc ion per subunit.</text>
</comment>
<dbReference type="PROSITE" id="PS50860">
    <property type="entry name" value="AA_TRNA_LIGASE_II_ALA"/>
    <property type="match status" value="1"/>
</dbReference>
<keyword evidence="18" id="KW-1185">Reference proteome</keyword>
<dbReference type="PRINTS" id="PR00980">
    <property type="entry name" value="TRNASYNTHALA"/>
</dbReference>
<dbReference type="EMBL" id="JACMRX010000001">
    <property type="protein sequence ID" value="KAF7996949.1"/>
    <property type="molecule type" value="Genomic_DNA"/>
</dbReference>